<dbReference type="AlphaFoldDB" id="A0A4C1W7L9"/>
<reference evidence="2 3" key="1">
    <citation type="journal article" date="2019" name="Commun. Biol.">
        <title>The bagworm genome reveals a unique fibroin gene that provides high tensile strength.</title>
        <authorList>
            <person name="Kono N."/>
            <person name="Nakamura H."/>
            <person name="Ohtoshi R."/>
            <person name="Tomita M."/>
            <person name="Numata K."/>
            <person name="Arakawa K."/>
        </authorList>
    </citation>
    <scope>NUCLEOTIDE SEQUENCE [LARGE SCALE GENOMIC DNA]</scope>
</reference>
<dbReference type="Proteomes" id="UP000299102">
    <property type="component" value="Unassembled WGS sequence"/>
</dbReference>
<feature type="compositionally biased region" description="Pro residues" evidence="1">
    <location>
        <begin position="171"/>
        <end position="182"/>
    </location>
</feature>
<feature type="region of interest" description="Disordered" evidence="1">
    <location>
        <begin position="143"/>
        <end position="193"/>
    </location>
</feature>
<protein>
    <submittedName>
        <fullName evidence="2">Uncharacterized protein</fullName>
    </submittedName>
</protein>
<accession>A0A4C1W7L9</accession>
<feature type="compositionally biased region" description="Polar residues" evidence="1">
    <location>
        <begin position="1"/>
        <end position="11"/>
    </location>
</feature>
<evidence type="ECO:0000256" key="1">
    <source>
        <dbReference type="SAM" id="MobiDB-lite"/>
    </source>
</evidence>
<name>A0A4C1W7L9_EUMVA</name>
<comment type="caution">
    <text evidence="2">The sequence shown here is derived from an EMBL/GenBank/DDBJ whole genome shotgun (WGS) entry which is preliminary data.</text>
</comment>
<gene>
    <name evidence="2" type="ORF">EVAR_26580_1</name>
</gene>
<evidence type="ECO:0000313" key="2">
    <source>
        <dbReference type="EMBL" id="GBP46135.1"/>
    </source>
</evidence>
<keyword evidence="3" id="KW-1185">Reference proteome</keyword>
<feature type="compositionally biased region" description="Basic and acidic residues" evidence="1">
    <location>
        <begin position="17"/>
        <end position="27"/>
    </location>
</feature>
<feature type="region of interest" description="Disordered" evidence="1">
    <location>
        <begin position="1"/>
        <end position="28"/>
    </location>
</feature>
<organism evidence="2 3">
    <name type="scientific">Eumeta variegata</name>
    <name type="common">Bagworm moth</name>
    <name type="synonym">Eumeta japonica</name>
    <dbReference type="NCBI Taxonomy" id="151549"/>
    <lineage>
        <taxon>Eukaryota</taxon>
        <taxon>Metazoa</taxon>
        <taxon>Ecdysozoa</taxon>
        <taxon>Arthropoda</taxon>
        <taxon>Hexapoda</taxon>
        <taxon>Insecta</taxon>
        <taxon>Pterygota</taxon>
        <taxon>Neoptera</taxon>
        <taxon>Endopterygota</taxon>
        <taxon>Lepidoptera</taxon>
        <taxon>Glossata</taxon>
        <taxon>Ditrysia</taxon>
        <taxon>Tineoidea</taxon>
        <taxon>Psychidae</taxon>
        <taxon>Oiketicinae</taxon>
        <taxon>Eumeta</taxon>
    </lineage>
</organism>
<proteinExistence type="predicted"/>
<sequence length="331" mass="37057">MYVSRAPTSLPGQFLNERNRENSKRTDGPVLAPLTAREEERLILAPIRYANCNVHRGSSADEYLVVGVQGAFDRQLILSCFRFESYDLKECECGFYSRLINHGKVTHPQLTYLRISNGLTAKAPGGGVVVRQESVKSVGRTFVTQQKHGEPGGAPAAGRDHLSPSRNRSAPRPPPERGPPPLHTKAMIGRPQTPIRFRFDEREKFTTRRIKRAGSNNLIQRNRLMTYDEIQHIYCRLDQEVCIISTETSSRKENSFTLGTAPSKAGLKTGSVCYRMIARRFYYCGQQAIGTGLSMLLVHHDNASAHLVFKTRGFLHSTPVKLIDHPPCSIV</sequence>
<dbReference type="EMBL" id="BGZK01000477">
    <property type="protein sequence ID" value="GBP46135.1"/>
    <property type="molecule type" value="Genomic_DNA"/>
</dbReference>
<evidence type="ECO:0000313" key="3">
    <source>
        <dbReference type="Proteomes" id="UP000299102"/>
    </source>
</evidence>